<accession>A0A1T3P641</accession>
<dbReference type="Proteomes" id="UP000190037">
    <property type="component" value="Unassembled WGS sequence"/>
</dbReference>
<evidence type="ECO:0000313" key="4">
    <source>
        <dbReference type="EMBL" id="OPC84577.1"/>
    </source>
</evidence>
<dbReference type="STRING" id="159449.B4N89_29905"/>
<evidence type="ECO:0000256" key="3">
    <source>
        <dbReference type="PROSITE-ProRule" id="PRU01282"/>
    </source>
</evidence>
<dbReference type="OrthoDB" id="9790554at2"/>
<dbReference type="InterPro" id="IPR036249">
    <property type="entry name" value="Thioredoxin-like_sf"/>
</dbReference>
<dbReference type="SUPFAM" id="SSF52833">
    <property type="entry name" value="Thioredoxin-like"/>
    <property type="match status" value="1"/>
</dbReference>
<evidence type="ECO:0000256" key="2">
    <source>
        <dbReference type="ARBA" id="ARBA00023002"/>
    </source>
</evidence>
<name>A0A1T3P641_9ACTN</name>
<dbReference type="InterPro" id="IPR006660">
    <property type="entry name" value="Arsenate_reductase-like"/>
</dbReference>
<reference evidence="4 5" key="1">
    <citation type="submission" date="2017-03" db="EMBL/GenBank/DDBJ databases">
        <title>Draft genome sequence of Streptomyces scabrisporus NF3, endophyte isolated from Amphipterygium adstringens.</title>
        <authorList>
            <person name="Vazquez M."/>
            <person name="Ceapa C.D."/>
            <person name="Rodriguez Luna D."/>
            <person name="Sanchez Esquivel S."/>
        </authorList>
    </citation>
    <scope>NUCLEOTIDE SEQUENCE [LARGE SCALE GENOMIC DNA]</scope>
    <source>
        <strain evidence="4 5">NF3</strain>
    </source>
</reference>
<organism evidence="4 5">
    <name type="scientific">Embleya scabrispora</name>
    <dbReference type="NCBI Taxonomy" id="159449"/>
    <lineage>
        <taxon>Bacteria</taxon>
        <taxon>Bacillati</taxon>
        <taxon>Actinomycetota</taxon>
        <taxon>Actinomycetes</taxon>
        <taxon>Kitasatosporales</taxon>
        <taxon>Streptomycetaceae</taxon>
        <taxon>Embleya</taxon>
    </lineage>
</organism>
<keyword evidence="2" id="KW-0560">Oxidoreductase</keyword>
<dbReference type="PROSITE" id="PS51353">
    <property type="entry name" value="ARSC"/>
    <property type="match status" value="1"/>
</dbReference>
<proteinExistence type="inferred from homology"/>
<dbReference type="AlphaFoldDB" id="A0A1T3P641"/>
<dbReference type="EMBL" id="MWQN01000001">
    <property type="protein sequence ID" value="OPC84577.1"/>
    <property type="molecule type" value="Genomic_DNA"/>
</dbReference>
<gene>
    <name evidence="4" type="ORF">B4N89_29905</name>
</gene>
<evidence type="ECO:0000256" key="1">
    <source>
        <dbReference type="ARBA" id="ARBA00007198"/>
    </source>
</evidence>
<keyword evidence="5" id="KW-1185">Reference proteome</keyword>
<dbReference type="GO" id="GO:0008794">
    <property type="term" value="F:arsenate reductase (glutaredoxin) activity"/>
    <property type="evidence" value="ECO:0007669"/>
    <property type="project" value="InterPro"/>
</dbReference>
<dbReference type="CDD" id="cd03034">
    <property type="entry name" value="ArsC_ArsC"/>
    <property type="match status" value="1"/>
</dbReference>
<dbReference type="Pfam" id="PF03960">
    <property type="entry name" value="ArsC"/>
    <property type="match status" value="1"/>
</dbReference>
<dbReference type="Gene3D" id="3.40.30.10">
    <property type="entry name" value="Glutaredoxin"/>
    <property type="match status" value="1"/>
</dbReference>
<protein>
    <submittedName>
        <fullName evidence="4">Arsenate reductase</fullName>
    </submittedName>
</protein>
<dbReference type="PANTHER" id="PTHR30041">
    <property type="entry name" value="ARSENATE REDUCTASE"/>
    <property type="match status" value="1"/>
</dbReference>
<dbReference type="RefSeq" id="WP_078978874.1">
    <property type="nucleotide sequence ID" value="NZ_MWQN01000001.1"/>
</dbReference>
<comment type="similarity">
    <text evidence="1 3">Belongs to the ArsC family.</text>
</comment>
<evidence type="ECO:0000313" key="5">
    <source>
        <dbReference type="Proteomes" id="UP000190037"/>
    </source>
</evidence>
<comment type="caution">
    <text evidence="4">The sequence shown here is derived from an EMBL/GenBank/DDBJ whole genome shotgun (WGS) entry which is preliminary data.</text>
</comment>
<dbReference type="PANTHER" id="PTHR30041:SF4">
    <property type="entry name" value="ARSENATE REDUCTASE"/>
    <property type="match status" value="1"/>
</dbReference>
<sequence length="129" mass="13529">MEIWLNPACSKCRAAVDVLDAEGASYTVRRYLEEPPSAAEIEAVLGRLGLEPWDITRLGEAVAGELGIAEWGREAGDRARWVAALAAHPVLIQRPIITADDGHAVVGRSPDAVRSVLGGGATFGGVSGK</sequence>
<dbReference type="InterPro" id="IPR006659">
    <property type="entry name" value="Arsenate_reductase"/>
</dbReference>